<protein>
    <submittedName>
        <fullName evidence="1">Uncharacterized protein</fullName>
    </submittedName>
</protein>
<gene>
    <name evidence="1" type="ORF">LCGC14_0516340</name>
</gene>
<name>A0A0F9UL89_9ZZZZ</name>
<dbReference type="EMBL" id="LAZR01000639">
    <property type="protein sequence ID" value="KKN61956.1"/>
    <property type="molecule type" value="Genomic_DNA"/>
</dbReference>
<dbReference type="AlphaFoldDB" id="A0A0F9UL89"/>
<comment type="caution">
    <text evidence="1">The sequence shown here is derived from an EMBL/GenBank/DDBJ whole genome shotgun (WGS) entry which is preliminary data.</text>
</comment>
<evidence type="ECO:0000313" key="1">
    <source>
        <dbReference type="EMBL" id="KKN61956.1"/>
    </source>
</evidence>
<organism evidence="1">
    <name type="scientific">marine sediment metagenome</name>
    <dbReference type="NCBI Taxonomy" id="412755"/>
    <lineage>
        <taxon>unclassified sequences</taxon>
        <taxon>metagenomes</taxon>
        <taxon>ecological metagenomes</taxon>
    </lineage>
</organism>
<reference evidence="1" key="1">
    <citation type="journal article" date="2015" name="Nature">
        <title>Complex archaea that bridge the gap between prokaryotes and eukaryotes.</title>
        <authorList>
            <person name="Spang A."/>
            <person name="Saw J.H."/>
            <person name="Jorgensen S.L."/>
            <person name="Zaremba-Niedzwiedzka K."/>
            <person name="Martijn J."/>
            <person name="Lind A.E."/>
            <person name="van Eijk R."/>
            <person name="Schleper C."/>
            <person name="Guy L."/>
            <person name="Ettema T.J."/>
        </authorList>
    </citation>
    <scope>NUCLEOTIDE SEQUENCE</scope>
</reference>
<accession>A0A0F9UL89</accession>
<proteinExistence type="predicted"/>
<sequence>MLRILDINRNDGEPVPFWEMSRVKEGVISSIKEVLYSGVMKHPTGILANSIQGYVTGQSIYIISEQPHADAQDKGMASHVMWALLGKTIPIRIFEGGQTRVIFRKATLKSFLNGGWVHPGITAKEFVSRGVGAAMTGMSGMNWTLRSPMGVPRTAAA</sequence>